<reference evidence="9 10" key="1">
    <citation type="journal article" date="2015" name="Nature">
        <title>rRNA introns, odd ribosomes, and small enigmatic genomes across a large radiation of phyla.</title>
        <authorList>
            <person name="Brown C.T."/>
            <person name="Hug L.A."/>
            <person name="Thomas B.C."/>
            <person name="Sharon I."/>
            <person name="Castelle C.J."/>
            <person name="Singh A."/>
            <person name="Wilkins M.J."/>
            <person name="Williams K.H."/>
            <person name="Banfield J.F."/>
        </authorList>
    </citation>
    <scope>NUCLEOTIDE SEQUENCE [LARGE SCALE GENOMIC DNA]</scope>
</reference>
<evidence type="ECO:0000256" key="6">
    <source>
        <dbReference type="ARBA" id="ARBA00034754"/>
    </source>
</evidence>
<comment type="caution">
    <text evidence="9">The sequence shown here is derived from an EMBL/GenBank/DDBJ whole genome shotgun (WGS) entry which is preliminary data.</text>
</comment>
<dbReference type="PANTHER" id="PTHR34388">
    <property type="entry name" value="DNA POLYMERASE III SUBUNIT DELTA"/>
    <property type="match status" value="1"/>
</dbReference>
<dbReference type="EC" id="2.7.7.7" evidence="1"/>
<evidence type="ECO:0000256" key="5">
    <source>
        <dbReference type="ARBA" id="ARBA00022932"/>
    </source>
</evidence>
<dbReference type="EMBL" id="LBWB01000012">
    <property type="protein sequence ID" value="KKR00510.1"/>
    <property type="molecule type" value="Genomic_DNA"/>
</dbReference>
<comment type="similarity">
    <text evidence="6">Belongs to the DNA polymerase HolA subunit family.</text>
</comment>
<protein>
    <recommendedName>
        <fullName evidence="1">DNA-directed DNA polymerase</fullName>
        <ecNumber evidence="1">2.7.7.7</ecNumber>
    </recommendedName>
</protein>
<keyword evidence="2" id="KW-0808">Transferase</keyword>
<dbReference type="Gene3D" id="1.20.272.10">
    <property type="match status" value="1"/>
</dbReference>
<accession>A0A0G0PQS2</accession>
<evidence type="ECO:0000256" key="1">
    <source>
        <dbReference type="ARBA" id="ARBA00012417"/>
    </source>
</evidence>
<dbReference type="GO" id="GO:0003677">
    <property type="term" value="F:DNA binding"/>
    <property type="evidence" value="ECO:0007669"/>
    <property type="project" value="InterPro"/>
</dbReference>
<proteinExistence type="inferred from homology"/>
<evidence type="ECO:0000256" key="2">
    <source>
        <dbReference type="ARBA" id="ARBA00022679"/>
    </source>
</evidence>
<evidence type="ECO:0000313" key="10">
    <source>
        <dbReference type="Proteomes" id="UP000033881"/>
    </source>
</evidence>
<keyword evidence="3" id="KW-0548">Nucleotidyltransferase</keyword>
<evidence type="ECO:0000259" key="8">
    <source>
        <dbReference type="Pfam" id="PF21694"/>
    </source>
</evidence>
<dbReference type="PANTHER" id="PTHR34388:SF1">
    <property type="entry name" value="DNA POLYMERASE III SUBUNIT DELTA"/>
    <property type="match status" value="1"/>
</dbReference>
<dbReference type="InterPro" id="IPR048466">
    <property type="entry name" value="DNA_pol3_delta-like_C"/>
</dbReference>
<dbReference type="Proteomes" id="UP000033881">
    <property type="component" value="Unassembled WGS sequence"/>
</dbReference>
<dbReference type="InterPro" id="IPR008921">
    <property type="entry name" value="DNA_pol3_clamp-load_cplx_C"/>
</dbReference>
<gene>
    <name evidence="9" type="ORF">UT24_C0012G0132</name>
</gene>
<dbReference type="STRING" id="1618574.UT24_C0012G0132"/>
<dbReference type="Pfam" id="PF21694">
    <property type="entry name" value="DNA_pol3_delta_C"/>
    <property type="match status" value="1"/>
</dbReference>
<keyword evidence="5" id="KW-0239">DNA-directed DNA polymerase</keyword>
<evidence type="ECO:0000313" key="9">
    <source>
        <dbReference type="EMBL" id="KKR00510.1"/>
    </source>
</evidence>
<comment type="catalytic activity">
    <reaction evidence="7">
        <text>DNA(n) + a 2'-deoxyribonucleoside 5'-triphosphate = DNA(n+1) + diphosphate</text>
        <dbReference type="Rhea" id="RHEA:22508"/>
        <dbReference type="Rhea" id="RHEA-COMP:17339"/>
        <dbReference type="Rhea" id="RHEA-COMP:17340"/>
        <dbReference type="ChEBI" id="CHEBI:33019"/>
        <dbReference type="ChEBI" id="CHEBI:61560"/>
        <dbReference type="ChEBI" id="CHEBI:173112"/>
        <dbReference type="EC" id="2.7.7.7"/>
    </reaction>
</comment>
<dbReference type="GO" id="GO:0009360">
    <property type="term" value="C:DNA polymerase III complex"/>
    <property type="evidence" value="ECO:0007669"/>
    <property type="project" value="TreeGrafter"/>
</dbReference>
<sequence>MKIIILHGDNTLESYERLQKFIDNAQSRSWEITRISNASQNIPEALVSTSLFDKEKFVVIENANLINKTTANWLKKNGSELNLTLIIYNQGILSQTFLKQLPKIDKVEEFKLPKLIWSFLDSCFPGNAKNALLLLHEIIKNEPVEFVFSLLAKHLRDLYWVKVDSPPGQRPSGPVAYPSWRVEKLKRQSHKFSEGSLEDLINSLAQADIKAKTSQGELIDLLDFIIATKLE</sequence>
<dbReference type="AlphaFoldDB" id="A0A0G0PQS2"/>
<dbReference type="GO" id="GO:0006261">
    <property type="term" value="P:DNA-templated DNA replication"/>
    <property type="evidence" value="ECO:0007669"/>
    <property type="project" value="TreeGrafter"/>
</dbReference>
<dbReference type="SUPFAM" id="SSF48019">
    <property type="entry name" value="post-AAA+ oligomerization domain-like"/>
    <property type="match status" value="1"/>
</dbReference>
<evidence type="ECO:0000256" key="4">
    <source>
        <dbReference type="ARBA" id="ARBA00022705"/>
    </source>
</evidence>
<keyword evidence="4" id="KW-0235">DNA replication</keyword>
<dbReference type="GO" id="GO:0003887">
    <property type="term" value="F:DNA-directed DNA polymerase activity"/>
    <property type="evidence" value="ECO:0007669"/>
    <property type="project" value="UniProtKB-KW"/>
</dbReference>
<organism evidence="9 10">
    <name type="scientific">Candidatus Woesebacteria bacterium GW2011_GWB1_39_12</name>
    <dbReference type="NCBI Taxonomy" id="1618574"/>
    <lineage>
        <taxon>Bacteria</taxon>
        <taxon>Candidatus Woeseibacteriota</taxon>
    </lineage>
</organism>
<name>A0A0G0PQS2_9BACT</name>
<dbReference type="InterPro" id="IPR005790">
    <property type="entry name" value="DNA_polIII_delta"/>
</dbReference>
<evidence type="ECO:0000256" key="7">
    <source>
        <dbReference type="ARBA" id="ARBA00049244"/>
    </source>
</evidence>
<evidence type="ECO:0000256" key="3">
    <source>
        <dbReference type="ARBA" id="ARBA00022695"/>
    </source>
</evidence>
<feature type="domain" description="DNA polymerase III delta subunit-like C-terminal" evidence="8">
    <location>
        <begin position="116"/>
        <end position="217"/>
    </location>
</feature>